<keyword evidence="2" id="KW-0378">Hydrolase</keyword>
<protein>
    <recommendedName>
        <fullName evidence="2">Trehalase</fullName>
        <ecNumber evidence="2">3.2.1.28</ecNumber>
    </recommendedName>
    <alternativeName>
        <fullName evidence="2">Alpha-trehalose glucohydrolase</fullName>
    </alternativeName>
</protein>
<dbReference type="AlphaFoldDB" id="A0A816J7M5"/>
<name>A0A816J7M5_BRANA</name>
<dbReference type="PANTHER" id="PTHR23403:SF25">
    <property type="entry name" value="TREHALASE"/>
    <property type="match status" value="1"/>
</dbReference>
<dbReference type="InterPro" id="IPR012341">
    <property type="entry name" value="6hp_glycosidase-like_sf"/>
</dbReference>
<dbReference type="Pfam" id="PF01204">
    <property type="entry name" value="Trehalase"/>
    <property type="match status" value="1"/>
</dbReference>
<comment type="similarity">
    <text evidence="1 2">Belongs to the glycosyl hydrolase 37 family.</text>
</comment>
<dbReference type="Gene3D" id="1.50.10.10">
    <property type="match status" value="1"/>
</dbReference>
<dbReference type="PANTHER" id="PTHR23403">
    <property type="entry name" value="TREHALASE"/>
    <property type="match status" value="1"/>
</dbReference>
<feature type="non-terminal residue" evidence="3">
    <location>
        <position position="1"/>
    </location>
</feature>
<dbReference type="EC" id="3.2.1.28" evidence="2"/>
<accession>A0A816J7M5</accession>
<dbReference type="InterPro" id="IPR008928">
    <property type="entry name" value="6-hairpin_glycosidase_sf"/>
</dbReference>
<evidence type="ECO:0000256" key="1">
    <source>
        <dbReference type="ARBA" id="ARBA00005615"/>
    </source>
</evidence>
<keyword evidence="2" id="KW-0326">Glycosidase</keyword>
<dbReference type="GO" id="GO:0005991">
    <property type="term" value="P:trehalose metabolic process"/>
    <property type="evidence" value="ECO:0007669"/>
    <property type="project" value="InterPro"/>
</dbReference>
<comment type="catalytic activity">
    <reaction evidence="2">
        <text>alpha,alpha-trehalose + H2O = alpha-D-glucose + beta-D-glucose</text>
        <dbReference type="Rhea" id="RHEA:32675"/>
        <dbReference type="ChEBI" id="CHEBI:15377"/>
        <dbReference type="ChEBI" id="CHEBI:15903"/>
        <dbReference type="ChEBI" id="CHEBI:16551"/>
        <dbReference type="ChEBI" id="CHEBI:17925"/>
        <dbReference type="EC" id="3.2.1.28"/>
    </reaction>
</comment>
<dbReference type="GO" id="GO:0004555">
    <property type="term" value="F:alpha,alpha-trehalase activity"/>
    <property type="evidence" value="ECO:0007669"/>
    <property type="project" value="UniProtKB-EC"/>
</dbReference>
<gene>
    <name evidence="3" type="ORF">DARMORV10_C09P32980.1</name>
</gene>
<dbReference type="EMBL" id="HG994373">
    <property type="protein sequence ID" value="CAF1741122.1"/>
    <property type="molecule type" value="Genomic_DNA"/>
</dbReference>
<evidence type="ECO:0000313" key="3">
    <source>
        <dbReference type="EMBL" id="CAF1741122.1"/>
    </source>
</evidence>
<sequence>GKRKVVIRDANGYDHMLSRYYAMRNMPRPDSYVFDQESLSGFSNTLEKQRDPPNFATMATTSVVPVDLNVFLLKMELDIAFIMEICGDKNGSDRFVKVSKARMKAFEAVFWNAEGGQWLDYWLFSSGDEPETWKTENQKTNVFAFNFAPIWISSFDSNENLVEKVVKALENPWLIAPAGILTSLTNSEQQWDYPNGWALQQEIIVTGLAKSGLKEAKEICVYAGDVCWNQSIKNLKTKD</sequence>
<dbReference type="PRINTS" id="PR00744">
    <property type="entry name" value="GLHYDRLASE37"/>
</dbReference>
<reference evidence="3" key="1">
    <citation type="submission" date="2021-01" db="EMBL/GenBank/DDBJ databases">
        <authorList>
            <consortium name="Genoscope - CEA"/>
            <person name="William W."/>
        </authorList>
    </citation>
    <scope>NUCLEOTIDE SEQUENCE</scope>
</reference>
<dbReference type="Proteomes" id="UP001295469">
    <property type="component" value="Chromosome C09"/>
</dbReference>
<dbReference type="InterPro" id="IPR001661">
    <property type="entry name" value="Glyco_hydro_37"/>
</dbReference>
<organism evidence="3">
    <name type="scientific">Brassica napus</name>
    <name type="common">Rape</name>
    <dbReference type="NCBI Taxonomy" id="3708"/>
    <lineage>
        <taxon>Eukaryota</taxon>
        <taxon>Viridiplantae</taxon>
        <taxon>Streptophyta</taxon>
        <taxon>Embryophyta</taxon>
        <taxon>Tracheophyta</taxon>
        <taxon>Spermatophyta</taxon>
        <taxon>Magnoliopsida</taxon>
        <taxon>eudicotyledons</taxon>
        <taxon>Gunneridae</taxon>
        <taxon>Pentapetalae</taxon>
        <taxon>rosids</taxon>
        <taxon>malvids</taxon>
        <taxon>Brassicales</taxon>
        <taxon>Brassicaceae</taxon>
        <taxon>Brassiceae</taxon>
        <taxon>Brassica</taxon>
    </lineage>
</organism>
<dbReference type="SUPFAM" id="SSF48208">
    <property type="entry name" value="Six-hairpin glycosidases"/>
    <property type="match status" value="1"/>
</dbReference>
<proteinExistence type="inferred from homology"/>
<evidence type="ECO:0000256" key="2">
    <source>
        <dbReference type="RuleBase" id="RU361180"/>
    </source>
</evidence>